<sequence length="199" mass="21929">MGVLKLTLFHVAPVSGSASAIFYKQVERGNAFLRPHNLRFDVYPVAGSLDLDWHEPLSSNGRVGEGLAQRLALRMAANSRYYSNDNRLPVILCQINGGGGEAPGSIGQKLDWLPWVVLDAYTLNNDGLTMTHEAGHCAGLKHPGFSDLSEPRLMVGDQAMTDNIMAYGTFDMETQKFGGRTLIEPWQVDAYRTAYFHSP</sequence>
<protein>
    <submittedName>
        <fullName evidence="1">Uncharacterized protein</fullName>
    </submittedName>
</protein>
<keyword evidence="2" id="KW-1185">Reference proteome</keyword>
<evidence type="ECO:0000313" key="1">
    <source>
        <dbReference type="EMBL" id="GGJ19157.1"/>
    </source>
</evidence>
<comment type="caution">
    <text evidence="1">The sequence shown here is derived from an EMBL/GenBank/DDBJ whole genome shotgun (WGS) entry which is preliminary data.</text>
</comment>
<accession>A0A917NQQ0</accession>
<reference evidence="1" key="1">
    <citation type="journal article" date="2014" name="Int. J. Syst. Evol. Microbiol.">
        <title>Complete genome sequence of Corynebacterium casei LMG S-19264T (=DSM 44701T), isolated from a smear-ripened cheese.</title>
        <authorList>
            <consortium name="US DOE Joint Genome Institute (JGI-PGF)"/>
            <person name="Walter F."/>
            <person name="Albersmeier A."/>
            <person name="Kalinowski J."/>
            <person name="Ruckert C."/>
        </authorList>
    </citation>
    <scope>NUCLEOTIDE SEQUENCE</scope>
    <source>
        <strain evidence="1">CGMCC 1.3617</strain>
    </source>
</reference>
<organism evidence="1 2">
    <name type="scientific">Neoroseomonas lacus</name>
    <dbReference type="NCBI Taxonomy" id="287609"/>
    <lineage>
        <taxon>Bacteria</taxon>
        <taxon>Pseudomonadati</taxon>
        <taxon>Pseudomonadota</taxon>
        <taxon>Alphaproteobacteria</taxon>
        <taxon>Acetobacterales</taxon>
        <taxon>Acetobacteraceae</taxon>
        <taxon>Neoroseomonas</taxon>
    </lineage>
</organism>
<dbReference type="AlphaFoldDB" id="A0A917NQQ0"/>
<gene>
    <name evidence="1" type="ORF">GCM10011320_28190</name>
</gene>
<dbReference type="RefSeq" id="WP_188967686.1">
    <property type="nucleotide sequence ID" value="NZ_BMKW01000006.1"/>
</dbReference>
<dbReference type="EMBL" id="BMKW01000006">
    <property type="protein sequence ID" value="GGJ19157.1"/>
    <property type="molecule type" value="Genomic_DNA"/>
</dbReference>
<dbReference type="SUPFAM" id="SSF55486">
    <property type="entry name" value="Metalloproteases ('zincins'), catalytic domain"/>
    <property type="match status" value="1"/>
</dbReference>
<dbReference type="Proteomes" id="UP000661507">
    <property type="component" value="Unassembled WGS sequence"/>
</dbReference>
<reference evidence="1" key="2">
    <citation type="submission" date="2020-09" db="EMBL/GenBank/DDBJ databases">
        <authorList>
            <person name="Sun Q."/>
            <person name="Zhou Y."/>
        </authorList>
    </citation>
    <scope>NUCLEOTIDE SEQUENCE</scope>
    <source>
        <strain evidence="1">CGMCC 1.3617</strain>
    </source>
</reference>
<evidence type="ECO:0000313" key="2">
    <source>
        <dbReference type="Proteomes" id="UP000661507"/>
    </source>
</evidence>
<name>A0A917NQQ0_9PROT</name>
<proteinExistence type="predicted"/>